<sequence>MGRRHGWGHHGPPGPEFLFGFGGGRPPFGKFPFGPPPPKAKRGDVRTAILVLLAEGPRNGYQIIQEVEERSGGAWKPSPGAVYPALQQLADEGLILGDEADGRKTFSLTEAGRSYVAANPQTAPWADQEDTGGDWPGGDIAAVFKEAAQLGTALVQVVQAGSPEQVAEARKLVTATRKRLYGILAGDDEEEDA</sequence>
<reference evidence="3" key="1">
    <citation type="journal article" date="2019" name="Int. J. Syst. Evol. Microbiol.">
        <title>The Global Catalogue of Microorganisms (GCM) 10K type strain sequencing project: providing services to taxonomists for standard genome sequencing and annotation.</title>
        <authorList>
            <consortium name="The Broad Institute Genomics Platform"/>
            <consortium name="The Broad Institute Genome Sequencing Center for Infectious Disease"/>
            <person name="Wu L."/>
            <person name="Ma J."/>
        </authorList>
    </citation>
    <scope>NUCLEOTIDE SEQUENCE [LARGE SCALE GENOMIC DNA]</scope>
    <source>
        <strain evidence="3">JCM 9377</strain>
    </source>
</reference>
<dbReference type="Proteomes" id="UP001501237">
    <property type="component" value="Unassembled WGS sequence"/>
</dbReference>
<dbReference type="Pfam" id="PF03551">
    <property type="entry name" value="PadR"/>
    <property type="match status" value="1"/>
</dbReference>
<organism evidence="2 3">
    <name type="scientific">Actinocorallia longicatena</name>
    <dbReference type="NCBI Taxonomy" id="111803"/>
    <lineage>
        <taxon>Bacteria</taxon>
        <taxon>Bacillati</taxon>
        <taxon>Actinomycetota</taxon>
        <taxon>Actinomycetes</taxon>
        <taxon>Streptosporangiales</taxon>
        <taxon>Thermomonosporaceae</taxon>
        <taxon>Actinocorallia</taxon>
    </lineage>
</organism>
<keyword evidence="3" id="KW-1185">Reference proteome</keyword>
<dbReference type="InterPro" id="IPR005149">
    <property type="entry name" value="Tscrpt_reg_PadR_N"/>
</dbReference>
<dbReference type="PANTHER" id="PTHR43252:SF2">
    <property type="entry name" value="TRANSCRIPTION REGULATOR, PADR-LIKE FAMILY"/>
    <property type="match status" value="1"/>
</dbReference>
<evidence type="ECO:0000313" key="2">
    <source>
        <dbReference type="EMBL" id="GAA3217315.1"/>
    </source>
</evidence>
<dbReference type="InterPro" id="IPR011991">
    <property type="entry name" value="ArsR-like_HTH"/>
</dbReference>
<dbReference type="EMBL" id="BAAAUV010000009">
    <property type="protein sequence ID" value="GAA3217315.1"/>
    <property type="molecule type" value="Genomic_DNA"/>
</dbReference>
<proteinExistence type="predicted"/>
<feature type="domain" description="Transcription regulator PadR N-terminal" evidence="1">
    <location>
        <begin position="49"/>
        <end position="117"/>
    </location>
</feature>
<accession>A0ABP6QE43</accession>
<dbReference type="CDD" id="cd00090">
    <property type="entry name" value="HTH_ARSR"/>
    <property type="match status" value="1"/>
</dbReference>
<dbReference type="PANTHER" id="PTHR43252">
    <property type="entry name" value="TRANSCRIPTIONAL REGULATOR YQJI"/>
    <property type="match status" value="1"/>
</dbReference>
<dbReference type="RefSeq" id="WP_344830345.1">
    <property type="nucleotide sequence ID" value="NZ_BAAAUV010000009.1"/>
</dbReference>
<dbReference type="InterPro" id="IPR036390">
    <property type="entry name" value="WH_DNA-bd_sf"/>
</dbReference>
<evidence type="ECO:0000259" key="1">
    <source>
        <dbReference type="Pfam" id="PF03551"/>
    </source>
</evidence>
<dbReference type="SUPFAM" id="SSF46785">
    <property type="entry name" value="Winged helix' DNA-binding domain"/>
    <property type="match status" value="1"/>
</dbReference>
<dbReference type="InterPro" id="IPR036388">
    <property type="entry name" value="WH-like_DNA-bd_sf"/>
</dbReference>
<evidence type="ECO:0000313" key="3">
    <source>
        <dbReference type="Proteomes" id="UP001501237"/>
    </source>
</evidence>
<gene>
    <name evidence="2" type="ORF">GCM10010468_39950</name>
</gene>
<name>A0ABP6QE43_9ACTN</name>
<protein>
    <recommendedName>
        <fullName evidence="1">Transcription regulator PadR N-terminal domain-containing protein</fullName>
    </recommendedName>
</protein>
<dbReference type="Gene3D" id="1.10.10.10">
    <property type="entry name" value="Winged helix-like DNA-binding domain superfamily/Winged helix DNA-binding domain"/>
    <property type="match status" value="1"/>
</dbReference>
<comment type="caution">
    <text evidence="2">The sequence shown here is derived from an EMBL/GenBank/DDBJ whole genome shotgun (WGS) entry which is preliminary data.</text>
</comment>